<dbReference type="PROSITE" id="PS50026">
    <property type="entry name" value="EGF_3"/>
    <property type="match status" value="1"/>
</dbReference>
<dbReference type="GO" id="GO:0005886">
    <property type="term" value="C:plasma membrane"/>
    <property type="evidence" value="ECO:0007669"/>
    <property type="project" value="UniProtKB-SubCell"/>
</dbReference>
<evidence type="ECO:0000256" key="5">
    <source>
        <dbReference type="ARBA" id="ARBA00022989"/>
    </source>
</evidence>
<evidence type="ECO:0000259" key="9">
    <source>
        <dbReference type="PROSITE" id="PS50026"/>
    </source>
</evidence>
<dbReference type="InterPro" id="IPR000742">
    <property type="entry name" value="EGF"/>
</dbReference>
<feature type="disulfide bond" evidence="7">
    <location>
        <begin position="40"/>
        <end position="49"/>
    </location>
</feature>
<dbReference type="AlphaFoldDB" id="A0AAN9ACF9"/>
<dbReference type="PANTHER" id="PTHR14319:SF3">
    <property type="entry name" value="TRANSMEMBRANE PROTEIN-LIKE PROTEIN"/>
    <property type="match status" value="1"/>
</dbReference>
<sequence length="319" mass="35090">MVSLDVRTQPCVYSGEAPCGDHGLCQETHRGMFFFTSCMCTEGWKGWGCEDGEEAKGWTTVLTGVCLLTVSNIFFLPPAIIAVRRHLFSQALLFVATMIASVFYHTCDNEVVSFCLMKYEVLQFTDFFFSLLCFWVTVVGLGGVDKALCPLLHTLGVVIIAPAVQYSRTALASFIVPMAVATAVPICHILYCRWKKGSWPSISRQQLLYRSTGIFLALMGLIMFALVQTKDNYKYVHSIWHVAIALSLVFLLPSGTPPLSVSSNFCSAAQHSTPMTSVDAELIDVGLATVDYTAHSPVFNVTSDIAFLLDNEDDNDNMG</sequence>
<keyword evidence="3" id="KW-1003">Cell membrane</keyword>
<keyword evidence="6 8" id="KW-0472">Membrane</keyword>
<dbReference type="PROSITE" id="PS01186">
    <property type="entry name" value="EGF_2"/>
    <property type="match status" value="1"/>
</dbReference>
<feature type="transmembrane region" description="Helical" evidence="8">
    <location>
        <begin position="170"/>
        <end position="191"/>
    </location>
</feature>
<evidence type="ECO:0000256" key="2">
    <source>
        <dbReference type="ARBA" id="ARBA00005542"/>
    </source>
</evidence>
<organism evidence="10 11">
    <name type="scientific">Halocaridina rubra</name>
    <name type="common">Hawaiian red shrimp</name>
    <dbReference type="NCBI Taxonomy" id="373956"/>
    <lineage>
        <taxon>Eukaryota</taxon>
        <taxon>Metazoa</taxon>
        <taxon>Ecdysozoa</taxon>
        <taxon>Arthropoda</taxon>
        <taxon>Crustacea</taxon>
        <taxon>Multicrustacea</taxon>
        <taxon>Malacostraca</taxon>
        <taxon>Eumalacostraca</taxon>
        <taxon>Eucarida</taxon>
        <taxon>Decapoda</taxon>
        <taxon>Pleocyemata</taxon>
        <taxon>Caridea</taxon>
        <taxon>Atyoidea</taxon>
        <taxon>Atyidae</taxon>
        <taxon>Halocaridina</taxon>
    </lineage>
</organism>
<dbReference type="PROSITE" id="PS00022">
    <property type="entry name" value="EGF_1"/>
    <property type="match status" value="1"/>
</dbReference>
<keyword evidence="5 8" id="KW-1133">Transmembrane helix</keyword>
<evidence type="ECO:0000313" key="11">
    <source>
        <dbReference type="Proteomes" id="UP001381693"/>
    </source>
</evidence>
<evidence type="ECO:0000256" key="3">
    <source>
        <dbReference type="ARBA" id="ARBA00022475"/>
    </source>
</evidence>
<evidence type="ECO:0000256" key="6">
    <source>
        <dbReference type="ARBA" id="ARBA00023136"/>
    </source>
</evidence>
<comment type="similarity">
    <text evidence="2">Belongs to the TMEM8 family.</text>
</comment>
<dbReference type="Pfam" id="PF12036">
    <property type="entry name" value="DUF3522"/>
    <property type="match status" value="1"/>
</dbReference>
<feature type="transmembrane region" description="Helical" evidence="8">
    <location>
        <begin position="207"/>
        <end position="227"/>
    </location>
</feature>
<dbReference type="SUPFAM" id="SSF57196">
    <property type="entry name" value="EGF/Laminin"/>
    <property type="match status" value="1"/>
</dbReference>
<reference evidence="10 11" key="1">
    <citation type="submission" date="2023-11" db="EMBL/GenBank/DDBJ databases">
        <title>Halocaridina rubra genome assembly.</title>
        <authorList>
            <person name="Smith C."/>
        </authorList>
    </citation>
    <scope>NUCLEOTIDE SEQUENCE [LARGE SCALE GENOMIC DNA]</scope>
    <source>
        <strain evidence="10">EP-1</strain>
        <tissue evidence="10">Whole</tissue>
    </source>
</reference>
<feature type="domain" description="EGF-like" evidence="9">
    <location>
        <begin position="7"/>
        <end position="50"/>
    </location>
</feature>
<keyword evidence="7" id="KW-1015">Disulfide bond</keyword>
<keyword evidence="4 8" id="KW-0812">Transmembrane</keyword>
<comment type="subcellular location">
    <subcellularLocation>
        <location evidence="1">Cell membrane</location>
        <topology evidence="1">Multi-pass membrane protein</topology>
    </subcellularLocation>
</comment>
<feature type="transmembrane region" description="Helical" evidence="8">
    <location>
        <begin position="57"/>
        <end position="75"/>
    </location>
</feature>
<feature type="transmembrane region" description="Helical" evidence="8">
    <location>
        <begin position="87"/>
        <end position="104"/>
    </location>
</feature>
<keyword evidence="7" id="KW-0245">EGF-like domain</keyword>
<dbReference type="EMBL" id="JAXCGZ010003917">
    <property type="protein sequence ID" value="KAK7082689.1"/>
    <property type="molecule type" value="Genomic_DNA"/>
</dbReference>
<feature type="transmembrane region" description="Helical" evidence="8">
    <location>
        <begin position="233"/>
        <end position="252"/>
    </location>
</feature>
<dbReference type="Proteomes" id="UP001381693">
    <property type="component" value="Unassembled WGS sequence"/>
</dbReference>
<protein>
    <recommendedName>
        <fullName evidence="9">EGF-like domain-containing protein</fullName>
    </recommendedName>
</protein>
<accession>A0AAN9ACF9</accession>
<comment type="caution">
    <text evidence="7">Lacks conserved residue(s) required for the propagation of feature annotation.</text>
</comment>
<name>A0AAN9ACF9_HALRR</name>
<proteinExistence type="inferred from homology"/>
<dbReference type="InterPro" id="IPR021910">
    <property type="entry name" value="NGX6/PGAP6/MYMK"/>
</dbReference>
<dbReference type="PANTHER" id="PTHR14319">
    <property type="entry name" value="FIVE-SPAN TRANSMEMBRANE PROTEIN M83"/>
    <property type="match status" value="1"/>
</dbReference>
<evidence type="ECO:0000256" key="8">
    <source>
        <dbReference type="SAM" id="Phobius"/>
    </source>
</evidence>
<comment type="caution">
    <text evidence="10">The sequence shown here is derived from an EMBL/GenBank/DDBJ whole genome shotgun (WGS) entry which is preliminary data.</text>
</comment>
<gene>
    <name evidence="10" type="primary">TMEM8A_1</name>
    <name evidence="10" type="ORF">SK128_002554</name>
</gene>
<keyword evidence="11" id="KW-1185">Reference proteome</keyword>
<evidence type="ECO:0000313" key="10">
    <source>
        <dbReference type="EMBL" id="KAK7082689.1"/>
    </source>
</evidence>
<evidence type="ECO:0000256" key="4">
    <source>
        <dbReference type="ARBA" id="ARBA00022692"/>
    </source>
</evidence>
<evidence type="ECO:0000256" key="1">
    <source>
        <dbReference type="ARBA" id="ARBA00004651"/>
    </source>
</evidence>
<feature type="transmembrane region" description="Helical" evidence="8">
    <location>
        <begin position="124"/>
        <end position="141"/>
    </location>
</feature>
<evidence type="ECO:0000256" key="7">
    <source>
        <dbReference type="PROSITE-ProRule" id="PRU00076"/>
    </source>
</evidence>